<dbReference type="OrthoDB" id="197463at2"/>
<dbReference type="PROSITE" id="PS51819">
    <property type="entry name" value="VOC"/>
    <property type="match status" value="1"/>
</dbReference>
<dbReference type="PANTHER" id="PTHR43048:SF3">
    <property type="entry name" value="METHYLMALONYL-COA EPIMERASE, MITOCHONDRIAL"/>
    <property type="match status" value="1"/>
</dbReference>
<dbReference type="InterPro" id="IPR037523">
    <property type="entry name" value="VOC_core"/>
</dbReference>
<accession>A0A2S2C776</accession>
<dbReference type="InterPro" id="IPR051785">
    <property type="entry name" value="MMCE/EMCE_epimerase"/>
</dbReference>
<dbReference type="KEGG" id="roz:CBI38_32630"/>
<evidence type="ECO:0000313" key="3">
    <source>
        <dbReference type="EMBL" id="AWK76673.1"/>
    </source>
</evidence>
<organism evidence="3 4">
    <name type="scientific">Rhodococcus oxybenzonivorans</name>
    <dbReference type="NCBI Taxonomy" id="1990687"/>
    <lineage>
        <taxon>Bacteria</taxon>
        <taxon>Bacillati</taxon>
        <taxon>Actinomycetota</taxon>
        <taxon>Actinomycetes</taxon>
        <taxon>Mycobacteriales</taxon>
        <taxon>Nocardiaceae</taxon>
        <taxon>Rhodococcus</taxon>
    </lineage>
</organism>
<feature type="domain" description="VOC" evidence="2">
    <location>
        <begin position="2"/>
        <end position="153"/>
    </location>
</feature>
<sequence length="162" mass="18546">MKYHHIAVFVSDADESLKLYRDVLGFKVVVDTTLPDHPEGPFFDQQTLDDIFKVKDAKSRMVLLTPPEADGTFLEFQQPINPPVERKPRETLRYGHTGISELGFEVTDIDDWFKKIKNAGYETQTDYVWEAGGIVRSFLFYDPDGNMVQICENLVDLKEALA</sequence>
<dbReference type="Gene3D" id="3.10.180.10">
    <property type="entry name" value="2,3-Dihydroxybiphenyl 1,2-Dioxygenase, domain 1"/>
    <property type="match status" value="1"/>
</dbReference>
<dbReference type="AlphaFoldDB" id="A0A2S2C776"/>
<keyword evidence="1" id="KW-0479">Metal-binding</keyword>
<name>A0A2S2C776_9NOCA</name>
<dbReference type="InterPro" id="IPR029068">
    <property type="entry name" value="Glyas_Bleomycin-R_OHBP_Dase"/>
</dbReference>
<evidence type="ECO:0000256" key="1">
    <source>
        <dbReference type="ARBA" id="ARBA00022723"/>
    </source>
</evidence>
<geneLocation type="plasmid" evidence="4">
    <name>prb98</name>
</geneLocation>
<evidence type="ECO:0000259" key="2">
    <source>
        <dbReference type="PROSITE" id="PS51819"/>
    </source>
</evidence>
<dbReference type="PANTHER" id="PTHR43048">
    <property type="entry name" value="METHYLMALONYL-COA EPIMERASE"/>
    <property type="match status" value="1"/>
</dbReference>
<keyword evidence="4" id="KW-1185">Reference proteome</keyword>
<keyword evidence="3" id="KW-0614">Plasmid</keyword>
<protein>
    <submittedName>
        <fullName evidence="3">Glyoxalase</fullName>
    </submittedName>
</protein>
<dbReference type="GO" id="GO:0004493">
    <property type="term" value="F:methylmalonyl-CoA epimerase activity"/>
    <property type="evidence" value="ECO:0007669"/>
    <property type="project" value="TreeGrafter"/>
</dbReference>
<dbReference type="InterPro" id="IPR004360">
    <property type="entry name" value="Glyas_Fos-R_dOase_dom"/>
</dbReference>
<dbReference type="EMBL" id="CP021355">
    <property type="protein sequence ID" value="AWK76673.1"/>
    <property type="molecule type" value="Genomic_DNA"/>
</dbReference>
<reference evidence="3 4" key="1">
    <citation type="submission" date="2017-05" db="EMBL/GenBank/DDBJ databases">
        <title>Isolation of Rhodococcus sp. S2-17 biodegrading of BP-3.</title>
        <authorList>
            <person name="Lee Y."/>
            <person name="Kim K.H."/>
            <person name="Chun B.H."/>
            <person name="Jung H.S."/>
            <person name="Jeon C.O."/>
        </authorList>
    </citation>
    <scope>NUCLEOTIDE SEQUENCE [LARGE SCALE GENOMIC DNA]</scope>
    <source>
        <strain evidence="3 4">S2-17</strain>
        <plasmid evidence="4">prb98</plasmid>
    </source>
</reference>
<dbReference type="SUPFAM" id="SSF54593">
    <property type="entry name" value="Glyoxalase/Bleomycin resistance protein/Dihydroxybiphenyl dioxygenase"/>
    <property type="match status" value="1"/>
</dbReference>
<dbReference type="Pfam" id="PF00903">
    <property type="entry name" value="Glyoxalase"/>
    <property type="match status" value="1"/>
</dbReference>
<evidence type="ECO:0000313" key="4">
    <source>
        <dbReference type="Proteomes" id="UP000245711"/>
    </source>
</evidence>
<dbReference type="GO" id="GO:0046491">
    <property type="term" value="P:L-methylmalonyl-CoA metabolic process"/>
    <property type="evidence" value="ECO:0007669"/>
    <property type="project" value="TreeGrafter"/>
</dbReference>
<dbReference type="GO" id="GO:0046872">
    <property type="term" value="F:metal ion binding"/>
    <property type="evidence" value="ECO:0007669"/>
    <property type="project" value="UniProtKB-KW"/>
</dbReference>
<proteinExistence type="predicted"/>
<gene>
    <name evidence="3" type="ORF">CBI38_32630</name>
</gene>
<dbReference type="Proteomes" id="UP000245711">
    <property type="component" value="Plasmid pRB98"/>
</dbReference>